<evidence type="ECO:0000256" key="1">
    <source>
        <dbReference type="ARBA" id="ARBA00001946"/>
    </source>
</evidence>
<comment type="caution">
    <text evidence="4">The sequence shown here is derived from an EMBL/GenBank/DDBJ whole genome shotgun (WGS) entry which is preliminary data.</text>
</comment>
<dbReference type="InterPro" id="IPR000086">
    <property type="entry name" value="NUDIX_hydrolase_dom"/>
</dbReference>
<evidence type="ECO:0000256" key="2">
    <source>
        <dbReference type="ARBA" id="ARBA00022801"/>
    </source>
</evidence>
<dbReference type="SUPFAM" id="SSF55811">
    <property type="entry name" value="Nudix"/>
    <property type="match status" value="1"/>
</dbReference>
<dbReference type="RefSeq" id="WP_056942648.1">
    <property type="nucleotide sequence ID" value="NZ_AZCX01000005.1"/>
</dbReference>
<dbReference type="Pfam" id="PF00293">
    <property type="entry name" value="NUDIX"/>
    <property type="match status" value="1"/>
</dbReference>
<sequence length="148" mass="16173">MSYILDLRAKVGSQPLISVGAAVIIFNETGQFLLVHRTDTRTWGLPAGSKELNEALETTAQREACEETGLHLSNLTARFTLSGPNCQFTYPNGDQIDAVIAVYDTQVTQQQPLTPQPSETSEARFFAPSSLPELTPLTRRVLARAALL</sequence>
<dbReference type="PANTHER" id="PTHR43046">
    <property type="entry name" value="GDP-MANNOSE MANNOSYL HYDROLASE"/>
    <property type="match status" value="1"/>
</dbReference>
<comment type="cofactor">
    <cofactor evidence="1">
        <name>Mg(2+)</name>
        <dbReference type="ChEBI" id="CHEBI:18420"/>
    </cofactor>
</comment>
<accession>A0A0R1HN60</accession>
<dbReference type="EMBL" id="AZCX01000005">
    <property type="protein sequence ID" value="KRK47942.1"/>
    <property type="molecule type" value="Genomic_DNA"/>
</dbReference>
<keyword evidence="2" id="KW-0378">Hydrolase</keyword>
<dbReference type="PROSITE" id="PS51462">
    <property type="entry name" value="NUDIX"/>
    <property type="match status" value="1"/>
</dbReference>
<dbReference type="Proteomes" id="UP000050911">
    <property type="component" value="Unassembled WGS sequence"/>
</dbReference>
<dbReference type="InterPro" id="IPR020084">
    <property type="entry name" value="NUDIX_hydrolase_CS"/>
</dbReference>
<dbReference type="PANTHER" id="PTHR43046:SF2">
    <property type="entry name" value="8-OXO-DGTP DIPHOSPHATASE-RELATED"/>
    <property type="match status" value="1"/>
</dbReference>
<evidence type="ECO:0000259" key="3">
    <source>
        <dbReference type="PROSITE" id="PS51462"/>
    </source>
</evidence>
<feature type="domain" description="Nudix hydrolase" evidence="3">
    <location>
        <begin position="16"/>
        <end position="148"/>
    </location>
</feature>
<evidence type="ECO:0000313" key="4">
    <source>
        <dbReference type="EMBL" id="KRK47942.1"/>
    </source>
</evidence>
<dbReference type="OrthoDB" id="9787476at2"/>
<dbReference type="InterPro" id="IPR015797">
    <property type="entry name" value="NUDIX_hydrolase-like_dom_sf"/>
</dbReference>
<dbReference type="Gene3D" id="3.90.79.10">
    <property type="entry name" value="Nucleoside Triphosphate Pyrophosphohydrolase"/>
    <property type="match status" value="1"/>
</dbReference>
<name>A0A0R1HN60_9LACO</name>
<evidence type="ECO:0000313" key="5">
    <source>
        <dbReference type="Proteomes" id="UP000050911"/>
    </source>
</evidence>
<gene>
    <name evidence="4" type="ORF">FC96_GL002147</name>
</gene>
<dbReference type="PROSITE" id="PS00893">
    <property type="entry name" value="NUDIX_BOX"/>
    <property type="match status" value="1"/>
</dbReference>
<proteinExistence type="predicted"/>
<protein>
    <recommendedName>
        <fullName evidence="3">Nudix hydrolase domain-containing protein</fullName>
    </recommendedName>
</protein>
<reference evidence="4 5" key="1">
    <citation type="journal article" date="2015" name="Genome Announc.">
        <title>Expanding the biotechnology potential of lactobacilli through comparative genomics of 213 strains and associated genera.</title>
        <authorList>
            <person name="Sun Z."/>
            <person name="Harris H.M."/>
            <person name="McCann A."/>
            <person name="Guo C."/>
            <person name="Argimon S."/>
            <person name="Zhang W."/>
            <person name="Yang X."/>
            <person name="Jeffery I.B."/>
            <person name="Cooney J.C."/>
            <person name="Kagawa T.F."/>
            <person name="Liu W."/>
            <person name="Song Y."/>
            <person name="Salvetti E."/>
            <person name="Wrobel A."/>
            <person name="Rasinkangas P."/>
            <person name="Parkhill J."/>
            <person name="Rea M.C."/>
            <person name="O'Sullivan O."/>
            <person name="Ritari J."/>
            <person name="Douillard F.P."/>
            <person name="Paul Ross R."/>
            <person name="Yang R."/>
            <person name="Briner A.E."/>
            <person name="Felis G.E."/>
            <person name="de Vos W.M."/>
            <person name="Barrangou R."/>
            <person name="Klaenhammer T.R."/>
            <person name="Caufield P.W."/>
            <person name="Cui Y."/>
            <person name="Zhang H."/>
            <person name="O'Toole P.W."/>
        </authorList>
    </citation>
    <scope>NUCLEOTIDE SEQUENCE [LARGE SCALE GENOMIC DNA]</scope>
    <source>
        <strain evidence="4 5">JCM 15530</strain>
    </source>
</reference>
<dbReference type="STRING" id="1302272.FC96_GL002147"/>
<dbReference type="CDD" id="cd04677">
    <property type="entry name" value="NUDIX_Hydrolase"/>
    <property type="match status" value="1"/>
</dbReference>
<dbReference type="GO" id="GO:0016787">
    <property type="term" value="F:hydrolase activity"/>
    <property type="evidence" value="ECO:0007669"/>
    <property type="project" value="UniProtKB-KW"/>
</dbReference>
<keyword evidence="5" id="KW-1185">Reference proteome</keyword>
<organism evidence="4 5">
    <name type="scientific">Secundilactobacillus kimchicus JCM 15530</name>
    <dbReference type="NCBI Taxonomy" id="1302272"/>
    <lineage>
        <taxon>Bacteria</taxon>
        <taxon>Bacillati</taxon>
        <taxon>Bacillota</taxon>
        <taxon>Bacilli</taxon>
        <taxon>Lactobacillales</taxon>
        <taxon>Lactobacillaceae</taxon>
        <taxon>Secundilactobacillus</taxon>
    </lineage>
</organism>
<dbReference type="PATRIC" id="fig|1302272.5.peg.2195"/>
<dbReference type="AlphaFoldDB" id="A0A0R1HN60"/>